<evidence type="ECO:0000256" key="3">
    <source>
        <dbReference type="ARBA" id="ARBA00022679"/>
    </source>
</evidence>
<dbReference type="KEGG" id="gak:X907_2265"/>
<evidence type="ECO:0000256" key="8">
    <source>
        <dbReference type="ARBA" id="ARBA00022842"/>
    </source>
</evidence>
<evidence type="ECO:0000256" key="9">
    <source>
        <dbReference type="ARBA" id="ARBA00038276"/>
    </source>
</evidence>
<sequence length="97" mass="10974">MKRDELLARLRELKPWFEDHGIIRVRVFGSHARDEAGPDSDVDLLVEFAESGAPDLFSFSGIRLELEKRLGCSVDLLTPRSLSPRMAHRIQDSLVDA</sequence>
<dbReference type="Pfam" id="PF01909">
    <property type="entry name" value="NTP_transf_2"/>
    <property type="match status" value="1"/>
</dbReference>
<reference evidence="11 12" key="1">
    <citation type="submission" date="2016-12" db="EMBL/GenBank/DDBJ databases">
        <title>The genome of dimorphic prosthecate Glycocaulis alkaliphilus 6b-8t, isolated from crude oil dictates its adaptability in petroleum environments.</title>
        <authorList>
            <person name="Wu X.-L."/>
            <person name="Geng S."/>
        </authorList>
    </citation>
    <scope>NUCLEOTIDE SEQUENCE [LARGE SCALE GENOMIC DNA]</scope>
    <source>
        <strain evidence="11 12">6B-8</strain>
    </source>
</reference>
<dbReference type="Proteomes" id="UP000286954">
    <property type="component" value="Chromosome"/>
</dbReference>
<dbReference type="InterPro" id="IPR002934">
    <property type="entry name" value="Polymerase_NTP_transf_dom"/>
</dbReference>
<evidence type="ECO:0000256" key="2">
    <source>
        <dbReference type="ARBA" id="ARBA00022649"/>
    </source>
</evidence>
<evidence type="ECO:0000256" key="1">
    <source>
        <dbReference type="ARBA" id="ARBA00001946"/>
    </source>
</evidence>
<name>A0A3T0EBT6_9PROT</name>
<dbReference type="InterPro" id="IPR052038">
    <property type="entry name" value="Type-VII_TA_antitoxin"/>
</dbReference>
<proteinExistence type="inferred from homology"/>
<dbReference type="PANTHER" id="PTHR33571:SF14">
    <property type="entry name" value="PROTEIN ADENYLYLTRANSFERASE MJ0435-RELATED"/>
    <property type="match status" value="1"/>
</dbReference>
<dbReference type="AlphaFoldDB" id="A0A3T0EBT6"/>
<dbReference type="OrthoDB" id="559450at2"/>
<evidence type="ECO:0000313" key="12">
    <source>
        <dbReference type="Proteomes" id="UP000286954"/>
    </source>
</evidence>
<dbReference type="GO" id="GO:0046872">
    <property type="term" value="F:metal ion binding"/>
    <property type="evidence" value="ECO:0007669"/>
    <property type="project" value="UniProtKB-KW"/>
</dbReference>
<keyword evidence="6" id="KW-0547">Nucleotide-binding</keyword>
<comment type="similarity">
    <text evidence="9">Belongs to the MntA antitoxin family.</text>
</comment>
<keyword evidence="3" id="KW-0808">Transferase</keyword>
<accession>A0A3T0EBT6</accession>
<feature type="domain" description="Polymerase nucleotidyl transferase" evidence="10">
    <location>
        <begin position="10"/>
        <end position="93"/>
    </location>
</feature>
<dbReference type="PANTHER" id="PTHR33571">
    <property type="entry name" value="SSL8005 PROTEIN"/>
    <property type="match status" value="1"/>
</dbReference>
<evidence type="ECO:0000256" key="5">
    <source>
        <dbReference type="ARBA" id="ARBA00022723"/>
    </source>
</evidence>
<dbReference type="InterPro" id="IPR043519">
    <property type="entry name" value="NT_sf"/>
</dbReference>
<gene>
    <name evidence="11" type="ORF">X907_2265</name>
</gene>
<keyword evidence="2" id="KW-1277">Toxin-antitoxin system</keyword>
<dbReference type="EMBL" id="CP018911">
    <property type="protein sequence ID" value="AZU04780.1"/>
    <property type="molecule type" value="Genomic_DNA"/>
</dbReference>
<evidence type="ECO:0000256" key="4">
    <source>
        <dbReference type="ARBA" id="ARBA00022695"/>
    </source>
</evidence>
<dbReference type="RefSeq" id="WP_127568010.1">
    <property type="nucleotide sequence ID" value="NZ_BMFB01000001.1"/>
</dbReference>
<organism evidence="11 12">
    <name type="scientific">Glycocaulis alkaliphilus</name>
    <dbReference type="NCBI Taxonomy" id="1434191"/>
    <lineage>
        <taxon>Bacteria</taxon>
        <taxon>Pseudomonadati</taxon>
        <taxon>Pseudomonadota</taxon>
        <taxon>Alphaproteobacteria</taxon>
        <taxon>Maricaulales</taxon>
        <taxon>Maricaulaceae</taxon>
        <taxon>Glycocaulis</taxon>
    </lineage>
</organism>
<evidence type="ECO:0000313" key="11">
    <source>
        <dbReference type="EMBL" id="AZU04780.1"/>
    </source>
</evidence>
<dbReference type="CDD" id="cd05403">
    <property type="entry name" value="NT_KNTase_like"/>
    <property type="match status" value="1"/>
</dbReference>
<evidence type="ECO:0000256" key="7">
    <source>
        <dbReference type="ARBA" id="ARBA00022840"/>
    </source>
</evidence>
<keyword evidence="7" id="KW-0067">ATP-binding</keyword>
<comment type="cofactor">
    <cofactor evidence="1">
        <name>Mg(2+)</name>
        <dbReference type="ChEBI" id="CHEBI:18420"/>
    </cofactor>
</comment>
<evidence type="ECO:0000259" key="10">
    <source>
        <dbReference type="Pfam" id="PF01909"/>
    </source>
</evidence>
<keyword evidence="5" id="KW-0479">Metal-binding</keyword>
<keyword evidence="8" id="KW-0460">Magnesium</keyword>
<dbReference type="GO" id="GO:0005524">
    <property type="term" value="F:ATP binding"/>
    <property type="evidence" value="ECO:0007669"/>
    <property type="project" value="UniProtKB-KW"/>
</dbReference>
<keyword evidence="12" id="KW-1185">Reference proteome</keyword>
<protein>
    <submittedName>
        <fullName evidence="11">DNA polymerase beta subunit</fullName>
    </submittedName>
</protein>
<keyword evidence="4" id="KW-0548">Nucleotidyltransferase</keyword>
<evidence type="ECO:0000256" key="6">
    <source>
        <dbReference type="ARBA" id="ARBA00022741"/>
    </source>
</evidence>
<dbReference type="Gene3D" id="3.30.460.10">
    <property type="entry name" value="Beta Polymerase, domain 2"/>
    <property type="match status" value="1"/>
</dbReference>
<dbReference type="GO" id="GO:0016779">
    <property type="term" value="F:nucleotidyltransferase activity"/>
    <property type="evidence" value="ECO:0007669"/>
    <property type="project" value="UniProtKB-KW"/>
</dbReference>
<dbReference type="SUPFAM" id="SSF81301">
    <property type="entry name" value="Nucleotidyltransferase"/>
    <property type="match status" value="1"/>
</dbReference>